<keyword evidence="4 12" id="KW-0812">Transmembrane</keyword>
<evidence type="ECO:0000256" key="4">
    <source>
        <dbReference type="ARBA" id="ARBA00022692"/>
    </source>
</evidence>
<feature type="repeat" description="ANK" evidence="11">
    <location>
        <begin position="401"/>
        <end position="433"/>
    </location>
</feature>
<comment type="subcellular location">
    <subcellularLocation>
        <location evidence="1">Membrane</location>
        <topology evidence="1">Multi-pass membrane protein</topology>
    </subcellularLocation>
</comment>
<protein>
    <recommendedName>
        <fullName evidence="13">Ion transport domain-containing protein</fullName>
    </recommendedName>
</protein>
<sequence length="985" mass="112539">MPPYSVFGTLEVTVARTHNRIPLLTERHLVISRAAWLNFLQHHQPPNHLQRDIVAVFKWHYIYKCLKVRGIFTDYLSFKLQYESIVGLLSTLEVNPGTFDDRDLSGKKYCPLHYAAERGHPLIIKILLEGGANPNNTVKGLGSSSLHLLADKWKANDNNNEDNFKECLDILLKHEKINIGIQNKNKTSSLYLAAVRGWEYMVLQLILLGANLQHIGRDNITDTEHINIKFPGLIKSIDLDKIVKRNVQHHNSILRRAMDICDIENFKSVLSNLCNNNEKLEIIDSEEDQGMTLLQFACTTGQSEFVEEILKQGADPLKVDKTNQYTPILYAAKNGYCQVVDILLKTNKFLNVLKQCDDNGETVIHKVVKQANTMQGTNYKRCLELFLEYKSFLDLDATDENGNTPLHHAALHEDQSFARLLLLSGAHLAIKNELGILAITNIKASILEDVFNNSIELNNSDDLRYQDFEVILNYRTLVPTNGLYMPETECLKFLSSSYSHRHLLRHPIINTFLSLKWQKISKYYTFNLVAYITYLTLLTTYILIFHGTIIEHDVSDAARNGSITTESTRVKENLSNNTALKVTLQVIIALITLCIGVKEFIQSIVSWHSYVTSFKNWLEVSIVIMSLVLLFVPLSPYVQQSLSAWIILFSWTIFILILGCHPSLAIYITMFRRVTHNFTKFIFLFSFMILAFSLSFYLIFQVDENFMTVPQTILKTIAMSTGELEYTDLPLTTFPVTSHILFVLFILFILMVIMNLINGLAVSDIHMIQKEAEIYSYKNRVELISYLESVFLTDSSAICKLTQNKLGCSISNPLMRCLKWLGPQSCLLLQPCLKKNSIKMFPNRSNDRFTNDGKFLKSHLNTSTRPTTVNYEICTCNEKHKYSLEPSHIESAMSVVLADKVDIYEYIPRLENRLAKIDQSIGQANVNNRVTTLEDCIEGMNKKIEKTDVTRRIMQIEDHLTNIDTTISSLTSMVQAVHNHTLNKC</sequence>
<feature type="transmembrane region" description="Helical" evidence="12">
    <location>
        <begin position="617"/>
        <end position="638"/>
    </location>
</feature>
<dbReference type="InterPro" id="IPR002110">
    <property type="entry name" value="Ankyrin_rpt"/>
</dbReference>
<dbReference type="InterPro" id="IPR052076">
    <property type="entry name" value="TRP_cation_channel"/>
</dbReference>
<feature type="repeat" description="ANK" evidence="11">
    <location>
        <begin position="107"/>
        <end position="139"/>
    </location>
</feature>
<feature type="transmembrane region" description="Helical" evidence="12">
    <location>
        <begin position="681"/>
        <end position="700"/>
    </location>
</feature>
<dbReference type="SUPFAM" id="SSF48403">
    <property type="entry name" value="Ankyrin repeat"/>
    <property type="match status" value="2"/>
</dbReference>
<dbReference type="EMBL" id="CAXKWB010005510">
    <property type="protein sequence ID" value="CAL4078765.1"/>
    <property type="molecule type" value="Genomic_DNA"/>
</dbReference>
<comment type="caution">
    <text evidence="14">The sequence shown here is derived from an EMBL/GenBank/DDBJ whole genome shotgun (WGS) entry which is preliminary data.</text>
</comment>
<proteinExistence type="predicted"/>
<keyword evidence="15" id="KW-1185">Reference proteome</keyword>
<dbReference type="Pfam" id="PF12796">
    <property type="entry name" value="Ank_2"/>
    <property type="match status" value="3"/>
</dbReference>
<evidence type="ECO:0000256" key="10">
    <source>
        <dbReference type="ARBA" id="ARBA00023303"/>
    </source>
</evidence>
<feature type="transmembrane region" description="Helical" evidence="12">
    <location>
        <begin position="740"/>
        <end position="761"/>
    </location>
</feature>
<evidence type="ECO:0000256" key="6">
    <source>
        <dbReference type="ARBA" id="ARBA00022989"/>
    </source>
</evidence>
<evidence type="ECO:0000256" key="8">
    <source>
        <dbReference type="ARBA" id="ARBA00023065"/>
    </source>
</evidence>
<feature type="transmembrane region" description="Helical" evidence="12">
    <location>
        <begin position="523"/>
        <end position="544"/>
    </location>
</feature>
<dbReference type="PROSITE" id="PS50297">
    <property type="entry name" value="ANK_REP_REGION"/>
    <property type="match status" value="3"/>
</dbReference>
<evidence type="ECO:0000256" key="3">
    <source>
        <dbReference type="ARBA" id="ARBA00022606"/>
    </source>
</evidence>
<dbReference type="Proteomes" id="UP001497623">
    <property type="component" value="Unassembled WGS sequence"/>
</dbReference>
<dbReference type="GO" id="GO:0005216">
    <property type="term" value="F:monoatomic ion channel activity"/>
    <property type="evidence" value="ECO:0007669"/>
    <property type="project" value="InterPro"/>
</dbReference>
<keyword evidence="5" id="KW-0677">Repeat</keyword>
<reference evidence="14 15" key="1">
    <citation type="submission" date="2024-05" db="EMBL/GenBank/DDBJ databases">
        <authorList>
            <person name="Wallberg A."/>
        </authorList>
    </citation>
    <scope>NUCLEOTIDE SEQUENCE [LARGE SCALE GENOMIC DNA]</scope>
</reference>
<keyword evidence="8" id="KW-0406">Ion transport</keyword>
<name>A0AAV2QC38_MEGNR</name>
<keyword evidence="6 12" id="KW-1133">Transmembrane helix</keyword>
<dbReference type="GO" id="GO:0034703">
    <property type="term" value="C:cation channel complex"/>
    <property type="evidence" value="ECO:0007669"/>
    <property type="project" value="UniProtKB-ARBA"/>
</dbReference>
<dbReference type="PANTHER" id="PTHR47143:SF4">
    <property type="entry name" value="TRANSIENT RECEPTOR POTENTIAL CATION CHANNEL PROTEIN PAINLESS"/>
    <property type="match status" value="1"/>
</dbReference>
<dbReference type="AlphaFoldDB" id="A0AAV2QC38"/>
<keyword evidence="3" id="KW-0716">Sensory transduction</keyword>
<evidence type="ECO:0000256" key="11">
    <source>
        <dbReference type="PROSITE-ProRule" id="PRU00023"/>
    </source>
</evidence>
<evidence type="ECO:0000256" key="1">
    <source>
        <dbReference type="ARBA" id="ARBA00004141"/>
    </source>
</evidence>
<feature type="transmembrane region" description="Helical" evidence="12">
    <location>
        <begin position="644"/>
        <end position="669"/>
    </location>
</feature>
<evidence type="ECO:0000259" key="13">
    <source>
        <dbReference type="Pfam" id="PF00520"/>
    </source>
</evidence>
<keyword evidence="9 12" id="KW-0472">Membrane</keyword>
<dbReference type="PANTHER" id="PTHR47143">
    <property type="entry name" value="TRANSIENT RECEPTOR POTENTIAL CATION CHANNEL PROTEIN PAINLESS"/>
    <property type="match status" value="1"/>
</dbReference>
<dbReference type="SMART" id="SM00248">
    <property type="entry name" value="ANK"/>
    <property type="match status" value="7"/>
</dbReference>
<feature type="repeat" description="ANK" evidence="11">
    <location>
        <begin position="289"/>
        <end position="321"/>
    </location>
</feature>
<evidence type="ECO:0000256" key="9">
    <source>
        <dbReference type="ARBA" id="ARBA00023136"/>
    </source>
</evidence>
<keyword evidence="7 11" id="KW-0040">ANK repeat</keyword>
<feature type="domain" description="Ion transport" evidence="13">
    <location>
        <begin position="556"/>
        <end position="772"/>
    </location>
</feature>
<feature type="non-terminal residue" evidence="14">
    <location>
        <position position="985"/>
    </location>
</feature>
<accession>A0AAV2QC38</accession>
<organism evidence="14 15">
    <name type="scientific">Meganyctiphanes norvegica</name>
    <name type="common">Northern krill</name>
    <name type="synonym">Thysanopoda norvegica</name>
    <dbReference type="NCBI Taxonomy" id="48144"/>
    <lineage>
        <taxon>Eukaryota</taxon>
        <taxon>Metazoa</taxon>
        <taxon>Ecdysozoa</taxon>
        <taxon>Arthropoda</taxon>
        <taxon>Crustacea</taxon>
        <taxon>Multicrustacea</taxon>
        <taxon>Malacostraca</taxon>
        <taxon>Eumalacostraca</taxon>
        <taxon>Eucarida</taxon>
        <taxon>Euphausiacea</taxon>
        <taxon>Euphausiidae</taxon>
        <taxon>Meganyctiphanes</taxon>
    </lineage>
</organism>
<dbReference type="Pfam" id="PF00520">
    <property type="entry name" value="Ion_trans"/>
    <property type="match status" value="1"/>
</dbReference>
<dbReference type="PROSITE" id="PS50088">
    <property type="entry name" value="ANK_REPEAT"/>
    <property type="match status" value="3"/>
</dbReference>
<keyword evidence="2" id="KW-0813">Transport</keyword>
<evidence type="ECO:0000256" key="2">
    <source>
        <dbReference type="ARBA" id="ARBA00022448"/>
    </source>
</evidence>
<dbReference type="InterPro" id="IPR036770">
    <property type="entry name" value="Ankyrin_rpt-contain_sf"/>
</dbReference>
<evidence type="ECO:0000313" key="15">
    <source>
        <dbReference type="Proteomes" id="UP001497623"/>
    </source>
</evidence>
<dbReference type="Gene3D" id="1.25.40.20">
    <property type="entry name" value="Ankyrin repeat-containing domain"/>
    <property type="match status" value="2"/>
</dbReference>
<evidence type="ECO:0000256" key="12">
    <source>
        <dbReference type="SAM" id="Phobius"/>
    </source>
</evidence>
<evidence type="ECO:0000256" key="5">
    <source>
        <dbReference type="ARBA" id="ARBA00022737"/>
    </source>
</evidence>
<dbReference type="InterPro" id="IPR005821">
    <property type="entry name" value="Ion_trans_dom"/>
</dbReference>
<evidence type="ECO:0000313" key="14">
    <source>
        <dbReference type="EMBL" id="CAL4078765.1"/>
    </source>
</evidence>
<gene>
    <name evidence="14" type="ORF">MNOR_LOCUS10742</name>
</gene>
<evidence type="ECO:0000256" key="7">
    <source>
        <dbReference type="ARBA" id="ARBA00023043"/>
    </source>
</evidence>
<keyword evidence="10" id="KW-0407">Ion channel</keyword>